<dbReference type="EMBL" id="MCFI01000024">
    <property type="protein sequence ID" value="ORY76064.1"/>
    <property type="molecule type" value="Genomic_DNA"/>
</dbReference>
<organism evidence="5 6">
    <name type="scientific">Protomyces lactucae-debilis</name>
    <dbReference type="NCBI Taxonomy" id="2754530"/>
    <lineage>
        <taxon>Eukaryota</taxon>
        <taxon>Fungi</taxon>
        <taxon>Dikarya</taxon>
        <taxon>Ascomycota</taxon>
        <taxon>Taphrinomycotina</taxon>
        <taxon>Taphrinomycetes</taxon>
        <taxon>Taphrinales</taxon>
        <taxon>Protomycetaceae</taxon>
        <taxon>Protomyces</taxon>
    </lineage>
</organism>
<dbReference type="InterPro" id="IPR036397">
    <property type="entry name" value="RNaseH_sf"/>
</dbReference>
<dbReference type="GeneID" id="63788421"/>
<keyword evidence="6" id="KW-1185">Reference proteome</keyword>
<dbReference type="RefSeq" id="XP_040722517.1">
    <property type="nucleotide sequence ID" value="XM_040871822.1"/>
</dbReference>
<evidence type="ECO:0000256" key="1">
    <source>
        <dbReference type="ARBA" id="ARBA00022722"/>
    </source>
</evidence>
<evidence type="ECO:0000259" key="4">
    <source>
        <dbReference type="SMART" id="SM00479"/>
    </source>
</evidence>
<reference evidence="5 6" key="1">
    <citation type="submission" date="2016-07" db="EMBL/GenBank/DDBJ databases">
        <title>Pervasive Adenine N6-methylation of Active Genes in Fungi.</title>
        <authorList>
            <consortium name="DOE Joint Genome Institute"/>
            <person name="Mondo S.J."/>
            <person name="Dannebaum R.O."/>
            <person name="Kuo R.C."/>
            <person name="Labutti K."/>
            <person name="Haridas S."/>
            <person name="Kuo A."/>
            <person name="Salamov A."/>
            <person name="Ahrendt S.R."/>
            <person name="Lipzen A."/>
            <person name="Sullivan W."/>
            <person name="Andreopoulos W.B."/>
            <person name="Clum A."/>
            <person name="Lindquist E."/>
            <person name="Daum C."/>
            <person name="Ramamoorthy G.K."/>
            <person name="Gryganskyi A."/>
            <person name="Culley D."/>
            <person name="Magnuson J.K."/>
            <person name="James T.Y."/>
            <person name="O'Malley M.A."/>
            <person name="Stajich J.E."/>
            <person name="Spatafora J.W."/>
            <person name="Visel A."/>
            <person name="Grigoriev I.V."/>
        </authorList>
    </citation>
    <scope>NUCLEOTIDE SEQUENCE [LARGE SCALE GENOMIC DNA]</scope>
    <source>
        <strain evidence="5 6">12-1054</strain>
    </source>
</reference>
<dbReference type="GO" id="GO:0003676">
    <property type="term" value="F:nucleic acid binding"/>
    <property type="evidence" value="ECO:0007669"/>
    <property type="project" value="InterPro"/>
</dbReference>
<dbReference type="InterPro" id="IPR051274">
    <property type="entry name" value="3-5_Exoribonuclease"/>
</dbReference>
<gene>
    <name evidence="5" type="ORF">BCR37DRAFT_400959</name>
</gene>
<accession>A0A1Y2EXV3</accession>
<sequence>MSSASDGIDAMLDLLKATTLQDDRRWTPPRPRAGLATQQRPLRYLLVMDVEATCDAGSELFAHEIIELPVMLLDLEQAKVLATFHRFVKPRKALTRFCTALTGISQQVVDAADSFDVVLSDLTAWLEQHTQTLFDPPLHDLSFSKPSTWFPRTSVGNDHRLQRHFRNWAFATDGIADVEKFIWLQARHSKLPIPNYFYGPYVDTRGLFAAFMKQKRCTLAEQGQALEVTMEGQAHSGLDDTKNIARICLALYKRGCVFEPNRVFYKGHKAWIKHQRYKER</sequence>
<dbReference type="STRING" id="56484.A0A1Y2EXV3"/>
<dbReference type="AlphaFoldDB" id="A0A1Y2EXV3"/>
<dbReference type="PANTHER" id="PTHR23044:SF61">
    <property type="entry name" value="3'-5' EXORIBONUCLEASE 1-RELATED"/>
    <property type="match status" value="1"/>
</dbReference>
<dbReference type="InterPro" id="IPR047201">
    <property type="entry name" value="ERI-1_3'hExo-like"/>
</dbReference>
<dbReference type="SUPFAM" id="SSF53098">
    <property type="entry name" value="Ribonuclease H-like"/>
    <property type="match status" value="1"/>
</dbReference>
<dbReference type="Pfam" id="PF00929">
    <property type="entry name" value="RNase_T"/>
    <property type="match status" value="1"/>
</dbReference>
<keyword evidence="2" id="KW-0378">Hydrolase</keyword>
<dbReference type="InterPro" id="IPR013520">
    <property type="entry name" value="Ribonucl_H"/>
</dbReference>
<proteinExistence type="predicted"/>
<evidence type="ECO:0000256" key="2">
    <source>
        <dbReference type="ARBA" id="ARBA00022801"/>
    </source>
</evidence>
<comment type="caution">
    <text evidence="5">The sequence shown here is derived from an EMBL/GenBank/DDBJ whole genome shotgun (WGS) entry which is preliminary data.</text>
</comment>
<feature type="domain" description="Exonuclease" evidence="4">
    <location>
        <begin position="44"/>
        <end position="257"/>
    </location>
</feature>
<evidence type="ECO:0000313" key="6">
    <source>
        <dbReference type="Proteomes" id="UP000193685"/>
    </source>
</evidence>
<dbReference type="Proteomes" id="UP000193685">
    <property type="component" value="Unassembled WGS sequence"/>
</dbReference>
<name>A0A1Y2EXV3_PROLT</name>
<keyword evidence="3" id="KW-0269">Exonuclease</keyword>
<dbReference type="PANTHER" id="PTHR23044">
    <property type="entry name" value="3'-5' EXONUCLEASE ERI1-RELATED"/>
    <property type="match status" value="1"/>
</dbReference>
<keyword evidence="1" id="KW-0540">Nuclease</keyword>
<evidence type="ECO:0000313" key="5">
    <source>
        <dbReference type="EMBL" id="ORY76064.1"/>
    </source>
</evidence>
<dbReference type="CDD" id="cd06133">
    <property type="entry name" value="ERI-1_3'hExo_like"/>
    <property type="match status" value="1"/>
</dbReference>
<dbReference type="InterPro" id="IPR012337">
    <property type="entry name" value="RNaseH-like_sf"/>
</dbReference>
<dbReference type="GO" id="GO:0000175">
    <property type="term" value="F:3'-5'-RNA exonuclease activity"/>
    <property type="evidence" value="ECO:0007669"/>
    <property type="project" value="InterPro"/>
</dbReference>
<protein>
    <submittedName>
        <fullName evidence="5">Ribonuclease H-like domain-containing protein</fullName>
    </submittedName>
</protein>
<dbReference type="Gene3D" id="3.30.420.10">
    <property type="entry name" value="Ribonuclease H-like superfamily/Ribonuclease H"/>
    <property type="match status" value="1"/>
</dbReference>
<dbReference type="OrthoDB" id="448399at2759"/>
<dbReference type="SMART" id="SM00479">
    <property type="entry name" value="EXOIII"/>
    <property type="match status" value="1"/>
</dbReference>
<dbReference type="OMA" id="MHSGQLM"/>
<evidence type="ECO:0000256" key="3">
    <source>
        <dbReference type="ARBA" id="ARBA00022839"/>
    </source>
</evidence>